<feature type="domain" description="DUF5017" evidence="1">
    <location>
        <begin position="19"/>
        <end position="199"/>
    </location>
</feature>
<accession>A0ABS1R8Z0</accession>
<dbReference type="EMBL" id="JAERTY010000013">
    <property type="protein sequence ID" value="MBL1411186.1"/>
    <property type="molecule type" value="Genomic_DNA"/>
</dbReference>
<dbReference type="InterPro" id="IPR032185">
    <property type="entry name" value="DUF5017"/>
</dbReference>
<proteinExistence type="predicted"/>
<evidence type="ECO:0000259" key="1">
    <source>
        <dbReference type="Pfam" id="PF16409"/>
    </source>
</evidence>
<evidence type="ECO:0000313" key="3">
    <source>
        <dbReference type="Proteomes" id="UP000625283"/>
    </source>
</evidence>
<organism evidence="2 3">
    <name type="scientific">Sphingobacterium faecale</name>
    <dbReference type="NCBI Taxonomy" id="2803775"/>
    <lineage>
        <taxon>Bacteria</taxon>
        <taxon>Pseudomonadati</taxon>
        <taxon>Bacteroidota</taxon>
        <taxon>Sphingobacteriia</taxon>
        <taxon>Sphingobacteriales</taxon>
        <taxon>Sphingobacteriaceae</taxon>
        <taxon>Sphingobacterium</taxon>
    </lineage>
</organism>
<dbReference type="Proteomes" id="UP000625283">
    <property type="component" value="Unassembled WGS sequence"/>
</dbReference>
<dbReference type="Pfam" id="PF16409">
    <property type="entry name" value="DUF5017"/>
    <property type="match status" value="1"/>
</dbReference>
<comment type="caution">
    <text evidence="2">The sequence shown here is derived from an EMBL/GenBank/DDBJ whole genome shotgun (WGS) entry which is preliminary data.</text>
</comment>
<keyword evidence="3" id="KW-1185">Reference proteome</keyword>
<evidence type="ECO:0000313" key="2">
    <source>
        <dbReference type="EMBL" id="MBL1411186.1"/>
    </source>
</evidence>
<name>A0ABS1R8Z0_9SPHI</name>
<reference evidence="2 3" key="1">
    <citation type="submission" date="2021-01" db="EMBL/GenBank/DDBJ databases">
        <title>C459-1 draft genome sequence.</title>
        <authorList>
            <person name="Zhang X.-F."/>
        </authorList>
    </citation>
    <scope>NUCLEOTIDE SEQUENCE [LARGE SCALE GENOMIC DNA]</scope>
    <source>
        <strain evidence="3">C459-1</strain>
    </source>
</reference>
<dbReference type="PROSITE" id="PS51257">
    <property type="entry name" value="PROKAR_LIPOPROTEIN"/>
    <property type="match status" value="1"/>
</dbReference>
<gene>
    <name evidence="2" type="ORF">JKG61_20690</name>
</gene>
<dbReference type="RefSeq" id="WP_202104915.1">
    <property type="nucleotide sequence ID" value="NZ_JAERTY010000013.1"/>
</dbReference>
<protein>
    <submittedName>
        <fullName evidence="2">DUF5017 domain-containing protein</fullName>
    </submittedName>
</protein>
<sequence length="303" mass="34579">MINLRIIRFFTILAVMSISCQRDVISIPQSTVHINQPTYRVKDSVRFQFQGDADMITFYSGERGHEYRHRDRVLLEGGDLLVNIETNVLYGVQKDNLKLLMSTDFSGKYTKDDLTAATWTDISDRLEWSTGTRLISKDANVTDLLIAGRPLYFGFKYAGAKSTTGTAQQRTWRVYQFNIHNKFSESEIIPVTNRAEAGWQAITNLSSDPDLGVWNLTGYSDMITYVPESNLNDVEKWVVSKRFDPNKVAPDRGVAIKKYPDSPLKEFKYAFTEAGEYEVTFVFVNANYSDQKEVVQTVKVIVE</sequence>